<comment type="caution">
    <text evidence="1">The sequence shown here is derived from an EMBL/GenBank/DDBJ whole genome shotgun (WGS) entry which is preliminary data.</text>
</comment>
<organism evidence="1">
    <name type="scientific">Symploca sp. SIO1C4</name>
    <dbReference type="NCBI Taxonomy" id="2607765"/>
    <lineage>
        <taxon>Bacteria</taxon>
        <taxon>Bacillati</taxon>
        <taxon>Cyanobacteriota</taxon>
        <taxon>Cyanophyceae</taxon>
        <taxon>Coleofasciculales</taxon>
        <taxon>Coleofasciculaceae</taxon>
        <taxon>Symploca</taxon>
    </lineage>
</organism>
<dbReference type="AlphaFoldDB" id="A0A6B3N745"/>
<proteinExistence type="predicted"/>
<gene>
    <name evidence="1" type="ORF">F6J89_02145</name>
</gene>
<protein>
    <submittedName>
        <fullName evidence="1">Uncharacterized protein</fullName>
    </submittedName>
</protein>
<sequence>MSRPIFELDNSLNWNLARRGSFQARVDPRKKGKFKPIPPISIPINSYLVVVGTKSKKAKPNWWLGVYVSVRLLVSVSSTTNFILGMEVYRHRCGLNTLTLLELPRLHPLPFLLILTPPHWHQQLDLEVWSYDGVDSDTTTESLVRIEEKIDLCLGEEAEPVKDITPYLSASSLNPKSPPHPRGFVINFESPKNDINRVTRQVKQTGVTNKTLTVFGLYLDKSRLRKSSYTYPDNYRAMTVLERNRNGLYYASNLNYIDGTLRLV</sequence>
<accession>A0A6B3N745</accession>
<name>A0A6B3N745_9CYAN</name>
<dbReference type="EMBL" id="JAAHFQ010000030">
    <property type="protein sequence ID" value="NER26442.1"/>
    <property type="molecule type" value="Genomic_DNA"/>
</dbReference>
<evidence type="ECO:0000313" key="1">
    <source>
        <dbReference type="EMBL" id="NER26442.1"/>
    </source>
</evidence>
<reference evidence="1" key="1">
    <citation type="submission" date="2019-11" db="EMBL/GenBank/DDBJ databases">
        <title>Genomic insights into an expanded diversity of filamentous marine cyanobacteria reveals the extraordinary biosynthetic potential of Moorea and Okeania.</title>
        <authorList>
            <person name="Ferreira Leao T."/>
            <person name="Wang M."/>
            <person name="Moss N."/>
            <person name="Da Silva R."/>
            <person name="Sanders J."/>
            <person name="Nurk S."/>
            <person name="Gurevich A."/>
            <person name="Humphrey G."/>
            <person name="Reher R."/>
            <person name="Zhu Q."/>
            <person name="Belda-Ferre P."/>
            <person name="Glukhov E."/>
            <person name="Rex R."/>
            <person name="Dorrestein P.C."/>
            <person name="Knight R."/>
            <person name="Pevzner P."/>
            <person name="Gerwick W.H."/>
            <person name="Gerwick L."/>
        </authorList>
    </citation>
    <scope>NUCLEOTIDE SEQUENCE</scope>
    <source>
        <strain evidence="1">SIO1C4</strain>
    </source>
</reference>